<accession>A0AAE1NEY9</accession>
<name>A0AAE1NEY9_9EUCA</name>
<dbReference type="Proteomes" id="UP001292094">
    <property type="component" value="Unassembled WGS sequence"/>
</dbReference>
<protein>
    <submittedName>
        <fullName evidence="1">Uncharacterized protein</fullName>
    </submittedName>
</protein>
<gene>
    <name evidence="1" type="ORF">Pmani_038797</name>
</gene>
<comment type="caution">
    <text evidence="1">The sequence shown here is derived from an EMBL/GenBank/DDBJ whole genome shotgun (WGS) entry which is preliminary data.</text>
</comment>
<proteinExistence type="predicted"/>
<dbReference type="AlphaFoldDB" id="A0AAE1NEY9"/>
<dbReference type="EMBL" id="JAWZYT010006448">
    <property type="protein sequence ID" value="KAK4288161.1"/>
    <property type="molecule type" value="Genomic_DNA"/>
</dbReference>
<organism evidence="1 2">
    <name type="scientific">Petrolisthes manimaculis</name>
    <dbReference type="NCBI Taxonomy" id="1843537"/>
    <lineage>
        <taxon>Eukaryota</taxon>
        <taxon>Metazoa</taxon>
        <taxon>Ecdysozoa</taxon>
        <taxon>Arthropoda</taxon>
        <taxon>Crustacea</taxon>
        <taxon>Multicrustacea</taxon>
        <taxon>Malacostraca</taxon>
        <taxon>Eumalacostraca</taxon>
        <taxon>Eucarida</taxon>
        <taxon>Decapoda</taxon>
        <taxon>Pleocyemata</taxon>
        <taxon>Anomura</taxon>
        <taxon>Galatheoidea</taxon>
        <taxon>Porcellanidae</taxon>
        <taxon>Petrolisthes</taxon>
    </lineage>
</organism>
<reference evidence="1" key="1">
    <citation type="submission" date="2023-11" db="EMBL/GenBank/DDBJ databases">
        <title>Genome assemblies of two species of porcelain crab, Petrolisthes cinctipes and Petrolisthes manimaculis (Anomura: Porcellanidae).</title>
        <authorList>
            <person name="Angst P."/>
        </authorList>
    </citation>
    <scope>NUCLEOTIDE SEQUENCE</scope>
    <source>
        <strain evidence="1">PB745_02</strain>
        <tissue evidence="1">Gill</tissue>
    </source>
</reference>
<sequence>MRGERPRVKLRREERWWWGRGKVVVVVVEEEVRKGGGGGKVVVEEVRKGGGGGKVVVEKMWWWRRCGDGHVEERKEGIKVKERRGWYGGRDKKKGRWRKVIKGRG</sequence>
<keyword evidence="2" id="KW-1185">Reference proteome</keyword>
<evidence type="ECO:0000313" key="1">
    <source>
        <dbReference type="EMBL" id="KAK4288161.1"/>
    </source>
</evidence>
<evidence type="ECO:0000313" key="2">
    <source>
        <dbReference type="Proteomes" id="UP001292094"/>
    </source>
</evidence>